<evidence type="ECO:0000256" key="1">
    <source>
        <dbReference type="SAM" id="MobiDB-lite"/>
    </source>
</evidence>
<feature type="compositionally biased region" description="Basic residues" evidence="1">
    <location>
        <begin position="37"/>
        <end position="47"/>
    </location>
</feature>
<feature type="region of interest" description="Disordered" evidence="1">
    <location>
        <begin position="63"/>
        <end position="117"/>
    </location>
</feature>
<evidence type="ECO:0000313" key="3">
    <source>
        <dbReference type="Proteomes" id="UP001176941"/>
    </source>
</evidence>
<organism evidence="2 3">
    <name type="scientific">Rangifer tarandus platyrhynchus</name>
    <name type="common">Svalbard reindeer</name>
    <dbReference type="NCBI Taxonomy" id="3082113"/>
    <lineage>
        <taxon>Eukaryota</taxon>
        <taxon>Metazoa</taxon>
        <taxon>Chordata</taxon>
        <taxon>Craniata</taxon>
        <taxon>Vertebrata</taxon>
        <taxon>Euteleostomi</taxon>
        <taxon>Mammalia</taxon>
        <taxon>Eutheria</taxon>
        <taxon>Laurasiatheria</taxon>
        <taxon>Artiodactyla</taxon>
        <taxon>Ruminantia</taxon>
        <taxon>Pecora</taxon>
        <taxon>Cervidae</taxon>
        <taxon>Odocoileinae</taxon>
        <taxon>Rangifer</taxon>
    </lineage>
</organism>
<keyword evidence="3" id="KW-1185">Reference proteome</keyword>
<accession>A0ABN8ZRD1</accession>
<reference evidence="2" key="1">
    <citation type="submission" date="2023-04" db="EMBL/GenBank/DDBJ databases">
        <authorList>
            <consortium name="ELIXIR-Norway"/>
        </authorList>
    </citation>
    <scope>NUCLEOTIDE SEQUENCE [LARGE SCALE GENOMIC DNA]</scope>
</reference>
<sequence length="263" mass="27932">MGRRGSGGGWARPGSARLLSLAVPCARSCGARSPRSAARRRSSAVHVRPRRVCLWRTRLRAERSGAEARGSGEGGRKEGGGGGTAAGAGAANLASRPRRGPGVTGAPPPPGTLPGETRALRASRKWRNMAKWKWEKVDKLTGTETFLKPKFPDFTGNGTRDVCTVGADAPQLFLLRAAPGAYLRPIPRGNRRSREIKAETRRLSTRDGLLRGQKGIKGGGRRGLLAGLALDLEEGVEVSEAVFRENANRATSLASRKPGTTEV</sequence>
<protein>
    <submittedName>
        <fullName evidence="2">Uncharacterized protein</fullName>
    </submittedName>
</protein>
<gene>
    <name evidence="2" type="ORF">MRATA1EN1_LOCUS25045</name>
</gene>
<proteinExistence type="predicted"/>
<feature type="region of interest" description="Disordered" evidence="1">
    <location>
        <begin position="28"/>
        <end position="47"/>
    </location>
</feature>
<name>A0ABN8ZRD1_RANTA</name>
<evidence type="ECO:0000313" key="2">
    <source>
        <dbReference type="EMBL" id="CAI9176083.1"/>
    </source>
</evidence>
<dbReference type="EMBL" id="OX459941">
    <property type="protein sequence ID" value="CAI9176083.1"/>
    <property type="molecule type" value="Genomic_DNA"/>
</dbReference>
<dbReference type="Proteomes" id="UP001176941">
    <property type="component" value="Chromosome 5"/>
</dbReference>